<dbReference type="EMBL" id="JAEUBD010000095">
    <property type="protein sequence ID" value="KAH3677778.1"/>
    <property type="molecule type" value="Genomic_DNA"/>
</dbReference>
<dbReference type="AlphaFoldDB" id="A0A9P8TFL7"/>
<proteinExistence type="predicted"/>
<dbReference type="Proteomes" id="UP000788993">
    <property type="component" value="Unassembled WGS sequence"/>
</dbReference>
<evidence type="ECO:0000313" key="3">
    <source>
        <dbReference type="Proteomes" id="UP000788993"/>
    </source>
</evidence>
<reference evidence="2" key="1">
    <citation type="journal article" date="2021" name="Open Biol.">
        <title>Shared evolutionary footprints suggest mitochondrial oxidative damage underlies multiple complex I losses in fungi.</title>
        <authorList>
            <person name="Schikora-Tamarit M.A."/>
            <person name="Marcet-Houben M."/>
            <person name="Nosek J."/>
            <person name="Gabaldon T."/>
        </authorList>
    </citation>
    <scope>NUCLEOTIDE SEQUENCE</scope>
    <source>
        <strain evidence="2">NCAIM Y.01608</strain>
    </source>
</reference>
<reference evidence="2" key="2">
    <citation type="submission" date="2021-01" db="EMBL/GenBank/DDBJ databases">
        <authorList>
            <person name="Schikora-Tamarit M.A."/>
        </authorList>
    </citation>
    <scope>NUCLEOTIDE SEQUENCE</scope>
    <source>
        <strain evidence="2">NCAIM Y.01608</strain>
    </source>
</reference>
<keyword evidence="3" id="KW-1185">Reference proteome</keyword>
<evidence type="ECO:0000256" key="1">
    <source>
        <dbReference type="SAM" id="MobiDB-lite"/>
    </source>
</evidence>
<protein>
    <submittedName>
        <fullName evidence="2">Uncharacterized protein</fullName>
    </submittedName>
</protein>
<organism evidence="2 3">
    <name type="scientific">Ogataea polymorpha</name>
    <dbReference type="NCBI Taxonomy" id="460523"/>
    <lineage>
        <taxon>Eukaryota</taxon>
        <taxon>Fungi</taxon>
        <taxon>Dikarya</taxon>
        <taxon>Ascomycota</taxon>
        <taxon>Saccharomycotina</taxon>
        <taxon>Pichiomycetes</taxon>
        <taxon>Pichiales</taxon>
        <taxon>Pichiaceae</taxon>
        <taxon>Ogataea</taxon>
    </lineage>
</organism>
<comment type="caution">
    <text evidence="2">The sequence shown here is derived from an EMBL/GenBank/DDBJ whole genome shotgun (WGS) entry which is preliminary data.</text>
</comment>
<sequence length="80" mass="8405">MAGPHGWTYLAPMSSPSSTTTEGASSTEAILISLTLRFPANFSAIVADPRVVPCAFIGSDGPSSFHPYYLDICDPNIGDN</sequence>
<gene>
    <name evidence="2" type="ORF">OGATHE_000432</name>
</gene>
<name>A0A9P8TFL7_9ASCO</name>
<evidence type="ECO:0000313" key="2">
    <source>
        <dbReference type="EMBL" id="KAH3677778.1"/>
    </source>
</evidence>
<feature type="region of interest" description="Disordered" evidence="1">
    <location>
        <begin position="1"/>
        <end position="22"/>
    </location>
</feature>
<accession>A0A9P8TFL7</accession>